<keyword evidence="3" id="KW-1185">Reference proteome</keyword>
<dbReference type="EMBL" id="CP098755">
    <property type="protein sequence ID" value="USG63297.1"/>
    <property type="molecule type" value="Genomic_DNA"/>
</dbReference>
<name>A0ABY4W7Z7_9BACL</name>
<accession>A0ABY4W7Z7</accession>
<dbReference type="CDD" id="cd04301">
    <property type="entry name" value="NAT_SF"/>
    <property type="match status" value="1"/>
</dbReference>
<proteinExistence type="predicted"/>
<dbReference type="InterPro" id="IPR000182">
    <property type="entry name" value="GNAT_dom"/>
</dbReference>
<dbReference type="PROSITE" id="PS51186">
    <property type="entry name" value="GNAT"/>
    <property type="match status" value="1"/>
</dbReference>
<gene>
    <name evidence="2" type="ORF">NDK47_13975</name>
</gene>
<dbReference type="PANTHER" id="PTHR43305">
    <property type="entry name" value="FAMILY N-ACETYLTRANSFERASE, PUTATIVE (AFU_ORTHOLOGUE AFUA_2G01380)-RELATED"/>
    <property type="match status" value="1"/>
</dbReference>
<sequence length="171" mass="19741">MNRKTIGNEKEYVVEFTYITGQEAREIEVVKELFLEYAQSLEIDLSFQDFDTEFQALPGKYGSPDGALLLAFVDGQAAGCIALRKIEEGICEMKRLFVRDGYRGFHIGKSLIQMIMQKASQMDYNYMRLDTLPTMTKAQDLYRSFGFYEIEPYVFNPVEGTRFMEVNLKSV</sequence>
<evidence type="ECO:0000313" key="3">
    <source>
        <dbReference type="Proteomes" id="UP001056500"/>
    </source>
</evidence>
<dbReference type="PANTHER" id="PTHR43305:SF1">
    <property type="entry name" value="FAMILY N-ACETYLTRANSFERASE, PUTATIVE (AFU_ORTHOLOGUE AFUA_2G01380)-RELATED"/>
    <property type="match status" value="1"/>
</dbReference>
<reference evidence="2" key="1">
    <citation type="submission" date="2022-06" db="EMBL/GenBank/DDBJ databases">
        <title>Genome sequencing of Brevibacillus sp. BB3-R1.</title>
        <authorList>
            <person name="Heo J."/>
            <person name="Lee D."/>
            <person name="Won M."/>
            <person name="Han B.-H."/>
            <person name="Hong S.-B."/>
            <person name="Kwon S.-W."/>
        </authorList>
    </citation>
    <scope>NUCLEOTIDE SEQUENCE</scope>
    <source>
        <strain evidence="2">BB3-R1</strain>
    </source>
</reference>
<dbReference type="Gene3D" id="3.40.630.30">
    <property type="match status" value="1"/>
</dbReference>
<dbReference type="InterPro" id="IPR052777">
    <property type="entry name" value="Acetyltransferase_Enz"/>
</dbReference>
<evidence type="ECO:0000313" key="2">
    <source>
        <dbReference type="EMBL" id="USG63297.1"/>
    </source>
</evidence>
<dbReference type="Pfam" id="PF00583">
    <property type="entry name" value="Acetyltransf_1"/>
    <property type="match status" value="1"/>
</dbReference>
<dbReference type="RefSeq" id="WP_251870379.1">
    <property type="nucleotide sequence ID" value="NZ_CP098755.1"/>
</dbReference>
<feature type="domain" description="N-acetyltransferase" evidence="1">
    <location>
        <begin position="19"/>
        <end position="169"/>
    </location>
</feature>
<dbReference type="SUPFAM" id="SSF55729">
    <property type="entry name" value="Acyl-CoA N-acyltransferases (Nat)"/>
    <property type="match status" value="1"/>
</dbReference>
<organism evidence="2 3">
    <name type="scientific">Brevibacillus ruminantium</name>
    <dbReference type="NCBI Taxonomy" id="2950604"/>
    <lineage>
        <taxon>Bacteria</taxon>
        <taxon>Bacillati</taxon>
        <taxon>Bacillota</taxon>
        <taxon>Bacilli</taxon>
        <taxon>Bacillales</taxon>
        <taxon>Paenibacillaceae</taxon>
        <taxon>Brevibacillus</taxon>
    </lineage>
</organism>
<protein>
    <submittedName>
        <fullName evidence="2">GNAT family N-acetyltransferase</fullName>
    </submittedName>
</protein>
<dbReference type="Proteomes" id="UP001056500">
    <property type="component" value="Chromosome"/>
</dbReference>
<dbReference type="InterPro" id="IPR016181">
    <property type="entry name" value="Acyl_CoA_acyltransferase"/>
</dbReference>
<evidence type="ECO:0000259" key="1">
    <source>
        <dbReference type="PROSITE" id="PS51186"/>
    </source>
</evidence>